<feature type="region of interest" description="Disordered" evidence="7">
    <location>
        <begin position="276"/>
        <end position="345"/>
    </location>
</feature>
<dbReference type="PANTHER" id="PTHR15528">
    <property type="entry name" value="PEROXISOME PROLIFERATOR ACTIVATED RECEPTOR GAMMA COACTIVATOR 1 PGC-1 -RELATED"/>
    <property type="match status" value="1"/>
</dbReference>
<dbReference type="InterPro" id="IPR034605">
    <property type="entry name" value="PGC-1"/>
</dbReference>
<keyword evidence="5" id="KW-0804">Transcription</keyword>
<keyword evidence="6" id="KW-0539">Nucleus</keyword>
<dbReference type="PANTHER" id="PTHR15528:SF5">
    <property type="entry name" value="PEROXISOME PROLIFERATOR-ACTIVATED RECEPTOR GAMMA COACTIVATOR-RELATED PROTEIN 1"/>
    <property type="match status" value="1"/>
</dbReference>
<evidence type="ECO:0000256" key="3">
    <source>
        <dbReference type="ARBA" id="ARBA00022884"/>
    </source>
</evidence>
<evidence type="ECO:0000256" key="5">
    <source>
        <dbReference type="ARBA" id="ARBA00023163"/>
    </source>
</evidence>
<feature type="compositionally biased region" description="Low complexity" evidence="7">
    <location>
        <begin position="493"/>
        <end position="506"/>
    </location>
</feature>
<protein>
    <submittedName>
        <fullName evidence="8">Si:dkey-93h22.8</fullName>
    </submittedName>
</protein>
<dbReference type="GeneTree" id="ENSGT00950000183137"/>
<feature type="region of interest" description="Disordered" evidence="7">
    <location>
        <begin position="124"/>
        <end position="154"/>
    </location>
</feature>
<dbReference type="GO" id="GO:0005634">
    <property type="term" value="C:nucleus"/>
    <property type="evidence" value="ECO:0007669"/>
    <property type="project" value="UniProtKB-SubCell"/>
</dbReference>
<reference evidence="8" key="3">
    <citation type="submission" date="2025-09" db="UniProtKB">
        <authorList>
            <consortium name="Ensembl"/>
        </authorList>
    </citation>
    <scope>IDENTIFICATION</scope>
</reference>
<feature type="compositionally biased region" description="Polar residues" evidence="7">
    <location>
        <begin position="289"/>
        <end position="299"/>
    </location>
</feature>
<evidence type="ECO:0000256" key="7">
    <source>
        <dbReference type="SAM" id="MobiDB-lite"/>
    </source>
</evidence>
<accession>A0A671TJY7</accession>
<evidence type="ECO:0000256" key="1">
    <source>
        <dbReference type="ARBA" id="ARBA00004123"/>
    </source>
</evidence>
<dbReference type="Proteomes" id="UP000472265">
    <property type="component" value="Chromosome 1"/>
</dbReference>
<dbReference type="Ensembl" id="ENSSAUT00010002450.1">
    <property type="protein sequence ID" value="ENSSAUP00010002328.1"/>
    <property type="gene ID" value="ENSSAUG00010001142.1"/>
</dbReference>
<keyword evidence="9" id="KW-1185">Reference proteome</keyword>
<evidence type="ECO:0000256" key="6">
    <source>
        <dbReference type="ARBA" id="ARBA00023242"/>
    </source>
</evidence>
<feature type="compositionally biased region" description="Acidic residues" evidence="7">
    <location>
        <begin position="127"/>
        <end position="142"/>
    </location>
</feature>
<dbReference type="AlphaFoldDB" id="A0A671TJY7"/>
<keyword evidence="3" id="KW-0694">RNA-binding</keyword>
<proteinExistence type="predicted"/>
<organism evidence="8 9">
    <name type="scientific">Sparus aurata</name>
    <name type="common">Gilthead sea bream</name>
    <dbReference type="NCBI Taxonomy" id="8175"/>
    <lineage>
        <taxon>Eukaryota</taxon>
        <taxon>Metazoa</taxon>
        <taxon>Chordata</taxon>
        <taxon>Craniata</taxon>
        <taxon>Vertebrata</taxon>
        <taxon>Euteleostomi</taxon>
        <taxon>Actinopterygii</taxon>
        <taxon>Neopterygii</taxon>
        <taxon>Teleostei</taxon>
        <taxon>Neoteleostei</taxon>
        <taxon>Acanthomorphata</taxon>
        <taxon>Eupercaria</taxon>
        <taxon>Spariformes</taxon>
        <taxon>Sparidae</taxon>
        <taxon>Sparus</taxon>
    </lineage>
</organism>
<feature type="compositionally biased region" description="Polar residues" evidence="7">
    <location>
        <begin position="191"/>
        <end position="202"/>
    </location>
</feature>
<evidence type="ECO:0000256" key="4">
    <source>
        <dbReference type="ARBA" id="ARBA00023015"/>
    </source>
</evidence>
<dbReference type="GO" id="GO:0003723">
    <property type="term" value="F:RNA binding"/>
    <property type="evidence" value="ECO:0007669"/>
    <property type="project" value="UniProtKB-KW"/>
</dbReference>
<name>A0A671TJY7_SPAAU</name>
<feature type="region of interest" description="Disordered" evidence="7">
    <location>
        <begin position="441"/>
        <end position="464"/>
    </location>
</feature>
<feature type="region of interest" description="Disordered" evidence="7">
    <location>
        <begin position="362"/>
        <end position="398"/>
    </location>
</feature>
<feature type="region of interest" description="Disordered" evidence="7">
    <location>
        <begin position="493"/>
        <end position="518"/>
    </location>
</feature>
<feature type="compositionally biased region" description="Basic and acidic residues" evidence="7">
    <location>
        <begin position="143"/>
        <end position="154"/>
    </location>
</feature>
<keyword evidence="4" id="KW-0805">Transcription regulation</keyword>
<gene>
    <name evidence="8" type="primary">LOC115579636</name>
</gene>
<evidence type="ECO:0000313" key="9">
    <source>
        <dbReference type="Proteomes" id="UP000472265"/>
    </source>
</evidence>
<sequence length="564" mass="63154">MLDSVEDVDGTLSPFDTLPDTQLLAHPERRDNLVVGAHSGIRYTSLQKLSCKQLRLLKQQNQTLLQSKNRKPEADVEVFTSTSLINLVKVMHSYCLTLHVEEDGDKLIRDTLFSQEEVWKYERPTEESDEEINVVSDDEVTKEEEKGAEERDDDKLLKSALLNGNSSRAQPSRERKRVSFALENPARSALEPQTTSSEVNSNKAEVLLPKGEAKAKSLSLQQYRQLRQKRQPLVEKPGNHTTKWPAVSEAPKELTPILCLQGQRQNCCGPKTTQLCPDGKRSGADQLHRSQTPTPSSRPHPSEAKLSTPLQERVEPQVEQLETLSTSDSPRTPETLRNLPSLQMSQEVDIPEPLGTEIILSTQQDLSTKRKNPPSKAIQIIDPRPLPSKKTHSSLPEFPAALPSPHIYASISSDHDYCGPVDRSPTNITQHSRASKLKDITQTADESQVNSQNPSAAAECKQQTSTGEVKTTIISFYSLSVLFVRRHKRSESSSCSSSLSRSASRSPPRHYRLSCSSSRCSRSRSRSWSRSRSPSRSPSPQICRRRLGDVYRSVDVESFRCKHL</sequence>
<feature type="region of interest" description="Disordered" evidence="7">
    <location>
        <begin position="183"/>
        <end position="202"/>
    </location>
</feature>
<feature type="compositionally biased region" description="Basic and acidic residues" evidence="7">
    <location>
        <begin position="278"/>
        <end position="288"/>
    </location>
</feature>
<dbReference type="GO" id="GO:0003712">
    <property type="term" value="F:transcription coregulator activity"/>
    <property type="evidence" value="ECO:0007669"/>
    <property type="project" value="InterPro"/>
</dbReference>
<reference evidence="8" key="1">
    <citation type="submission" date="2021-04" db="EMBL/GenBank/DDBJ databases">
        <authorList>
            <consortium name="Wellcome Sanger Institute Data Sharing"/>
        </authorList>
    </citation>
    <scope>NUCLEOTIDE SEQUENCE [LARGE SCALE GENOMIC DNA]</scope>
</reference>
<evidence type="ECO:0000313" key="8">
    <source>
        <dbReference type="Ensembl" id="ENSSAUP00010002328.1"/>
    </source>
</evidence>
<comment type="subcellular location">
    <subcellularLocation>
        <location evidence="1">Nucleus</location>
    </subcellularLocation>
</comment>
<dbReference type="GO" id="GO:0045944">
    <property type="term" value="P:positive regulation of transcription by RNA polymerase II"/>
    <property type="evidence" value="ECO:0007669"/>
    <property type="project" value="TreeGrafter"/>
</dbReference>
<keyword evidence="2" id="KW-0597">Phosphoprotein</keyword>
<evidence type="ECO:0000256" key="2">
    <source>
        <dbReference type="ARBA" id="ARBA00022553"/>
    </source>
</evidence>
<feature type="compositionally biased region" description="Polar residues" evidence="7">
    <location>
        <begin position="320"/>
        <end position="332"/>
    </location>
</feature>
<reference evidence="8" key="2">
    <citation type="submission" date="2025-08" db="UniProtKB">
        <authorList>
            <consortium name="Ensembl"/>
        </authorList>
    </citation>
    <scope>IDENTIFICATION</scope>
</reference>